<evidence type="ECO:0000313" key="2">
    <source>
        <dbReference type="EMBL" id="PZO45352.1"/>
    </source>
</evidence>
<accession>A0A2W4WLL2</accession>
<feature type="region of interest" description="Disordered" evidence="1">
    <location>
        <begin position="94"/>
        <end position="116"/>
    </location>
</feature>
<organism evidence="2 3">
    <name type="scientific">Shackletoniella antarctica</name>
    <dbReference type="NCBI Taxonomy" id="268115"/>
    <lineage>
        <taxon>Bacteria</taxon>
        <taxon>Bacillati</taxon>
        <taxon>Cyanobacteriota</taxon>
        <taxon>Cyanophyceae</taxon>
        <taxon>Oculatellales</taxon>
        <taxon>Oculatellaceae</taxon>
        <taxon>Shackletoniella</taxon>
    </lineage>
</organism>
<comment type="caution">
    <text evidence="2">The sequence shown here is derived from an EMBL/GenBank/DDBJ whole genome shotgun (WGS) entry which is preliminary data.</text>
</comment>
<evidence type="ECO:0000313" key="3">
    <source>
        <dbReference type="Proteomes" id="UP000249081"/>
    </source>
</evidence>
<dbReference type="EMBL" id="QBMN01000007">
    <property type="protein sequence ID" value="PZO45352.1"/>
    <property type="molecule type" value="Genomic_DNA"/>
</dbReference>
<evidence type="ECO:0000256" key="1">
    <source>
        <dbReference type="SAM" id="MobiDB-lite"/>
    </source>
</evidence>
<reference evidence="2 3" key="2">
    <citation type="submission" date="2018-06" db="EMBL/GenBank/DDBJ databases">
        <title>Metagenomic assembly of (sub)arctic Cyanobacteria and their associated microbiome from non-axenic cultures.</title>
        <authorList>
            <person name="Baurain D."/>
        </authorList>
    </citation>
    <scope>NUCLEOTIDE SEQUENCE [LARGE SCALE GENOMIC DNA]</scope>
    <source>
        <strain evidence="2">ULC041bin1</strain>
    </source>
</reference>
<dbReference type="Proteomes" id="UP000249081">
    <property type="component" value="Unassembled WGS sequence"/>
</dbReference>
<feature type="compositionally biased region" description="Low complexity" evidence="1">
    <location>
        <begin position="94"/>
        <end position="109"/>
    </location>
</feature>
<proteinExistence type="predicted"/>
<sequence>MASFVPGQIVFLECSQARLYAEVIQVLMPRQIGWIRPLALVSGAGTKPLGPDWIAGGTAAHQPATPDMLWPLGQLQPAMDTDIMPLLATLSAKTSAAAPSESNPSEANNLDQLTASPAQMTVNKFVQQLWAENPPRLEGDSSTKA</sequence>
<reference evidence="3" key="1">
    <citation type="submission" date="2018-04" db="EMBL/GenBank/DDBJ databases">
        <authorList>
            <person name="Cornet L."/>
        </authorList>
    </citation>
    <scope>NUCLEOTIDE SEQUENCE [LARGE SCALE GENOMIC DNA]</scope>
</reference>
<dbReference type="AlphaFoldDB" id="A0A2W4WLL2"/>
<gene>
    <name evidence="2" type="ORF">DCF17_01790</name>
</gene>
<protein>
    <submittedName>
        <fullName evidence="2">Uncharacterized protein</fullName>
    </submittedName>
</protein>
<name>A0A2W4WLL2_9CYAN</name>